<evidence type="ECO:0000259" key="1">
    <source>
        <dbReference type="Pfam" id="PF00078"/>
    </source>
</evidence>
<sequence length="726" mass="82858">MEDFNACIDNVGLSDMRYSGNRFSWCNGQEGTSRSWACLDRALISAEVISVFPEAHLEYLSRITSDHAPMVMRLKNPPSKYGSSPFKFQQMWVKHEAFMACVADVWEEEVEAIGMARLAIKLKKLKSRLRIWNREVFGSTLMNIKFLEERVEILEQKLQELFNDEDEQDYLVTNIELNSWKEREETRLRQQAKQYWLEKGEANASFFRAFNTQSKMQKQVGDLPDLSSMVNAVISDEDNESLCQLPSIQNVKDAVFSIPVDSSPGPDGFGSGFFQACWSIVWKDVVSHLAPMLKRIISPEQGAFIPSRSIFDNISLTQELANSINKQVRGGNIILKLDMEKAYDSVDWGFLLHVMAHFGFSRQMCGLIKQCISTPWFSVVMNGVPKGFFKSGRGLRQGDPISPYLFIIVEEILSRLLKVSFEERKIGFYLQPRGTPVISHLLYADDILVFANGSRKSVRAIRDTLSIHEQWSGQKIKNGNVSFWFDKWLDEGPLCSVIPMGDFPSLQVKDLKIENGWDVDMLSRLLGEELAEKVLEVLSKSREWADLLVWPENKDGKFSTKSAWNYVRVTASKVRWAEWVWLPCIPKNISVIMWKAFNNILSVDDKVRKLGIPIVSKCDCCLNGGYEDINHVLANGDIAKAVWNRVFVQIGLGRITGFSWQHLVEVWFTKASKASQMGQLLGIIPSIVTWSLRLRRCKARMDGVKDSAVTVWHNIKIWTVKMGEKL</sequence>
<dbReference type="RefSeq" id="XP_018830540.2">
    <property type="nucleotide sequence ID" value="XM_018974995.2"/>
</dbReference>
<dbReference type="AlphaFoldDB" id="A0A2I4FFV8"/>
<dbReference type="SUPFAM" id="SSF56672">
    <property type="entry name" value="DNA/RNA polymerases"/>
    <property type="match status" value="1"/>
</dbReference>
<dbReference type="InterPro" id="IPR000477">
    <property type="entry name" value="RT_dom"/>
</dbReference>
<evidence type="ECO:0000259" key="2">
    <source>
        <dbReference type="Pfam" id="PF13966"/>
    </source>
</evidence>
<feature type="domain" description="Reverse transcriptase" evidence="1">
    <location>
        <begin position="285"/>
        <end position="470"/>
    </location>
</feature>
<accession>A0A2I4FFV8</accession>
<proteinExistence type="predicted"/>
<dbReference type="KEGG" id="jre:108998443"/>
<dbReference type="OrthoDB" id="1938625at2759"/>
<dbReference type="Pfam" id="PF13966">
    <property type="entry name" value="zf-RVT"/>
    <property type="match status" value="1"/>
</dbReference>
<dbReference type="GeneID" id="108998443"/>
<protein>
    <submittedName>
        <fullName evidence="4">Uncharacterized protein LOC108998443</fullName>
    </submittedName>
</protein>
<reference evidence="4" key="1">
    <citation type="submission" date="2025-08" db="UniProtKB">
        <authorList>
            <consortium name="RefSeq"/>
        </authorList>
    </citation>
    <scope>IDENTIFICATION</scope>
    <source>
        <tissue evidence="4">Leaves</tissue>
    </source>
</reference>
<dbReference type="InterPro" id="IPR036691">
    <property type="entry name" value="Endo/exonu/phosph_ase_sf"/>
</dbReference>
<dbReference type="SUPFAM" id="SSF56219">
    <property type="entry name" value="DNase I-like"/>
    <property type="match status" value="1"/>
</dbReference>
<dbReference type="InterPro" id="IPR026960">
    <property type="entry name" value="RVT-Znf"/>
</dbReference>
<dbReference type="Gramene" id="Jr14_10030_p1">
    <property type="protein sequence ID" value="cds.Jr14_10030_p1"/>
    <property type="gene ID" value="Jr14_10030"/>
</dbReference>
<gene>
    <name evidence="4" type="primary">LOC108998443</name>
</gene>
<dbReference type="CDD" id="cd01650">
    <property type="entry name" value="RT_nLTR_like"/>
    <property type="match status" value="1"/>
</dbReference>
<feature type="domain" description="Reverse transcriptase zinc-binding" evidence="2">
    <location>
        <begin position="558"/>
        <end position="643"/>
    </location>
</feature>
<dbReference type="PANTHER" id="PTHR46890:SF48">
    <property type="entry name" value="RNA-DIRECTED DNA POLYMERASE"/>
    <property type="match status" value="1"/>
</dbReference>
<dbReference type="InterPro" id="IPR043502">
    <property type="entry name" value="DNA/RNA_pol_sf"/>
</dbReference>
<keyword evidence="3" id="KW-1185">Reference proteome</keyword>
<evidence type="ECO:0000313" key="3">
    <source>
        <dbReference type="Proteomes" id="UP000235220"/>
    </source>
</evidence>
<name>A0A2I4FFV8_JUGRE</name>
<dbReference type="PANTHER" id="PTHR46890">
    <property type="entry name" value="NON-LTR RETROLELEMENT REVERSE TRANSCRIPTASE-LIKE PROTEIN-RELATED"/>
    <property type="match status" value="1"/>
</dbReference>
<dbReference type="Pfam" id="PF00078">
    <property type="entry name" value="RVT_1"/>
    <property type="match status" value="1"/>
</dbReference>
<evidence type="ECO:0000313" key="4">
    <source>
        <dbReference type="RefSeq" id="XP_018830540.2"/>
    </source>
</evidence>
<organism evidence="3 4">
    <name type="scientific">Juglans regia</name>
    <name type="common">English walnut</name>
    <dbReference type="NCBI Taxonomy" id="51240"/>
    <lineage>
        <taxon>Eukaryota</taxon>
        <taxon>Viridiplantae</taxon>
        <taxon>Streptophyta</taxon>
        <taxon>Embryophyta</taxon>
        <taxon>Tracheophyta</taxon>
        <taxon>Spermatophyta</taxon>
        <taxon>Magnoliopsida</taxon>
        <taxon>eudicotyledons</taxon>
        <taxon>Gunneridae</taxon>
        <taxon>Pentapetalae</taxon>
        <taxon>rosids</taxon>
        <taxon>fabids</taxon>
        <taxon>Fagales</taxon>
        <taxon>Juglandaceae</taxon>
        <taxon>Juglans</taxon>
    </lineage>
</organism>
<dbReference type="InterPro" id="IPR052343">
    <property type="entry name" value="Retrotransposon-Effector_Assoc"/>
</dbReference>
<dbReference type="Proteomes" id="UP000235220">
    <property type="component" value="Chromosome 14"/>
</dbReference>